<evidence type="ECO:0000313" key="2">
    <source>
        <dbReference type="Proteomes" id="UP001417504"/>
    </source>
</evidence>
<accession>A0AAP0F0B8</accession>
<dbReference type="Proteomes" id="UP001417504">
    <property type="component" value="Unassembled WGS sequence"/>
</dbReference>
<evidence type="ECO:0000313" key="1">
    <source>
        <dbReference type="EMBL" id="KAK9102296.1"/>
    </source>
</evidence>
<evidence type="ECO:0008006" key="3">
    <source>
        <dbReference type="Google" id="ProtNLM"/>
    </source>
</evidence>
<dbReference type="AlphaFoldDB" id="A0AAP0F0B8"/>
<organism evidence="1 2">
    <name type="scientific">Stephania japonica</name>
    <dbReference type="NCBI Taxonomy" id="461633"/>
    <lineage>
        <taxon>Eukaryota</taxon>
        <taxon>Viridiplantae</taxon>
        <taxon>Streptophyta</taxon>
        <taxon>Embryophyta</taxon>
        <taxon>Tracheophyta</taxon>
        <taxon>Spermatophyta</taxon>
        <taxon>Magnoliopsida</taxon>
        <taxon>Ranunculales</taxon>
        <taxon>Menispermaceae</taxon>
        <taxon>Menispermoideae</taxon>
        <taxon>Cissampelideae</taxon>
        <taxon>Stephania</taxon>
    </lineage>
</organism>
<dbReference type="EMBL" id="JBBNAE010000008">
    <property type="protein sequence ID" value="KAK9102296.1"/>
    <property type="molecule type" value="Genomic_DNA"/>
</dbReference>
<name>A0AAP0F0B8_9MAGN</name>
<gene>
    <name evidence="1" type="ORF">Sjap_019550</name>
</gene>
<keyword evidence="2" id="KW-1185">Reference proteome</keyword>
<dbReference type="PANTHER" id="PTHR33116">
    <property type="entry name" value="REVERSE TRANSCRIPTASE ZINC-BINDING DOMAIN-CONTAINING PROTEIN-RELATED-RELATED"/>
    <property type="match status" value="1"/>
</dbReference>
<sequence>MDRINNKVLSWKENLLSMAGKEVVLKSVAQAILRYQMLFFSLLKTTCQSIQQSMARFWWAASDQNRGIHWMK</sequence>
<proteinExistence type="predicted"/>
<protein>
    <recommendedName>
        <fullName evidence="3">Reverse transcriptase</fullName>
    </recommendedName>
</protein>
<reference evidence="1 2" key="1">
    <citation type="submission" date="2024-01" db="EMBL/GenBank/DDBJ databases">
        <title>Genome assemblies of Stephania.</title>
        <authorList>
            <person name="Yang L."/>
        </authorList>
    </citation>
    <scope>NUCLEOTIDE SEQUENCE [LARGE SCALE GENOMIC DNA]</scope>
    <source>
        <strain evidence="1">QJT</strain>
        <tissue evidence="1">Leaf</tissue>
    </source>
</reference>
<dbReference type="PANTHER" id="PTHR33116:SF86">
    <property type="entry name" value="REVERSE TRANSCRIPTASE DOMAIN-CONTAINING PROTEIN"/>
    <property type="match status" value="1"/>
</dbReference>
<comment type="caution">
    <text evidence="1">The sequence shown here is derived from an EMBL/GenBank/DDBJ whole genome shotgun (WGS) entry which is preliminary data.</text>
</comment>